<evidence type="ECO:0000313" key="3">
    <source>
        <dbReference type="Proteomes" id="UP000029734"/>
    </source>
</evidence>
<dbReference type="eggNOG" id="COG1680">
    <property type="taxonomic scope" value="Bacteria"/>
</dbReference>
<dbReference type="PANTHER" id="PTHR43283:SF7">
    <property type="entry name" value="BETA-LACTAMASE-RELATED DOMAIN-CONTAINING PROTEIN"/>
    <property type="match status" value="1"/>
</dbReference>
<evidence type="ECO:0000259" key="1">
    <source>
        <dbReference type="Pfam" id="PF00144"/>
    </source>
</evidence>
<dbReference type="RefSeq" id="WP_036655173.1">
    <property type="nucleotide sequence ID" value="NZ_JQCR01000003.1"/>
</dbReference>
<proteinExistence type="predicted"/>
<dbReference type="Pfam" id="PF00144">
    <property type="entry name" value="Beta-lactamase"/>
    <property type="match status" value="1"/>
</dbReference>
<dbReference type="Proteomes" id="UP000029734">
    <property type="component" value="Unassembled WGS sequence"/>
</dbReference>
<protein>
    <submittedName>
        <fullName evidence="2">Beta-lactamase</fullName>
    </submittedName>
</protein>
<accession>A0A098M4C2</accession>
<reference evidence="2 3" key="1">
    <citation type="submission" date="2014-08" db="EMBL/GenBank/DDBJ databases">
        <authorList>
            <person name="den Bakker H.C."/>
        </authorList>
    </citation>
    <scope>NUCLEOTIDE SEQUENCE [LARGE SCALE GENOMIC DNA]</scope>
    <source>
        <strain evidence="2 3">DSM 18334</strain>
    </source>
</reference>
<dbReference type="STRING" id="268407.PWYN_19530"/>
<sequence>MGTPSTSLQLPRSNPEAQGISSEAIINFLTTIHSNKLELHSFMILRHGHVVAEGWWSPYKSTLPHMLFSLSKSFTSTAIGIAVSENLLSLDDAVVSFFPEEAPDVISDHLATLSVRHLLMMGTGHVVDTMGAIRKSEDGNWVKAFLSEPVEKEPGTHFLYNNGATYMLSAIIQKITGITLLEYLKPRIFSPLGIADPTWESCPRGINIGGTGLSITTEDIARFGQFYLQKGTWDKQRILSEEWIHEATSKQITTGDSGDSDWTQGYGYQFWKCRHGAYRADGAFGQFCIVMPEQDAVIAITSGTNNTQGVMNAIWDTLLPAMNSEPIAIEDPSAAARLTEQINLLAINPPQLQVASSYEEMISGKVYKLEDNDQKLDTFSLTFTEKGADIILQDHLLDALVIHCGRGVWVESYARMLYDTQTDNAIMASFTWISENTLQLTLLFIEAPFCITIEVKVEDNTIVLKQQINISDQSDPETIIGRAI</sequence>
<name>A0A098M4C2_9BACL</name>
<dbReference type="InterPro" id="IPR012338">
    <property type="entry name" value="Beta-lactam/transpept-like"/>
</dbReference>
<dbReference type="EMBL" id="JQCR01000003">
    <property type="protein sequence ID" value="KGE16873.1"/>
    <property type="molecule type" value="Genomic_DNA"/>
</dbReference>
<dbReference type="SUPFAM" id="SSF56601">
    <property type="entry name" value="beta-lactamase/transpeptidase-like"/>
    <property type="match status" value="1"/>
</dbReference>
<dbReference type="PANTHER" id="PTHR43283">
    <property type="entry name" value="BETA-LACTAMASE-RELATED"/>
    <property type="match status" value="1"/>
</dbReference>
<reference evidence="2 3" key="2">
    <citation type="submission" date="2014-10" db="EMBL/GenBank/DDBJ databases">
        <title>Comparative genomics of the Paenibacillus odorifer group.</title>
        <authorList>
            <person name="Tsai Y.-C."/>
            <person name="Martin N."/>
            <person name="Korlach J."/>
            <person name="Wiedmann M."/>
        </authorList>
    </citation>
    <scope>NUCLEOTIDE SEQUENCE [LARGE SCALE GENOMIC DNA]</scope>
    <source>
        <strain evidence="2 3">DSM 18334</strain>
    </source>
</reference>
<dbReference type="InterPro" id="IPR050789">
    <property type="entry name" value="Diverse_Enzym_Activities"/>
</dbReference>
<keyword evidence="3" id="KW-1185">Reference proteome</keyword>
<dbReference type="OrthoDB" id="9773047at2"/>
<gene>
    <name evidence="2" type="ORF">PWYN_19530</name>
</gene>
<dbReference type="AlphaFoldDB" id="A0A098M4C2"/>
<comment type="caution">
    <text evidence="2">The sequence shown here is derived from an EMBL/GenBank/DDBJ whole genome shotgun (WGS) entry which is preliminary data.</text>
</comment>
<organism evidence="2 3">
    <name type="scientific">Paenibacillus wynnii</name>
    <dbReference type="NCBI Taxonomy" id="268407"/>
    <lineage>
        <taxon>Bacteria</taxon>
        <taxon>Bacillati</taxon>
        <taxon>Bacillota</taxon>
        <taxon>Bacilli</taxon>
        <taxon>Bacillales</taxon>
        <taxon>Paenibacillaceae</taxon>
        <taxon>Paenibacillus</taxon>
    </lineage>
</organism>
<feature type="domain" description="Beta-lactamase-related" evidence="1">
    <location>
        <begin position="41"/>
        <end position="307"/>
    </location>
</feature>
<dbReference type="InterPro" id="IPR001466">
    <property type="entry name" value="Beta-lactam-related"/>
</dbReference>
<evidence type="ECO:0000313" key="2">
    <source>
        <dbReference type="EMBL" id="KGE16873.1"/>
    </source>
</evidence>
<dbReference type="Gene3D" id="3.40.710.10">
    <property type="entry name" value="DD-peptidase/beta-lactamase superfamily"/>
    <property type="match status" value="1"/>
</dbReference>